<evidence type="ECO:0000256" key="8">
    <source>
        <dbReference type="ARBA" id="ARBA00022729"/>
    </source>
</evidence>
<dbReference type="GO" id="GO:0005524">
    <property type="term" value="F:ATP binding"/>
    <property type="evidence" value="ECO:0007669"/>
    <property type="project" value="UniProtKB-UniRule"/>
</dbReference>
<dbReference type="Pfam" id="PF07714">
    <property type="entry name" value="PK_Tyr_Ser-Thr"/>
    <property type="match status" value="1"/>
</dbReference>
<dbReference type="CDD" id="cd14066">
    <property type="entry name" value="STKc_IRAK"/>
    <property type="match status" value="1"/>
</dbReference>
<dbReference type="SMART" id="SM00369">
    <property type="entry name" value="LRR_TYP"/>
    <property type="match status" value="2"/>
</dbReference>
<dbReference type="PROSITE" id="PS51450">
    <property type="entry name" value="LRR"/>
    <property type="match status" value="1"/>
</dbReference>
<comment type="catalytic activity">
    <reaction evidence="16">
        <text>L-threonyl-[protein] + ATP = O-phospho-L-threonyl-[protein] + ADP + H(+)</text>
        <dbReference type="Rhea" id="RHEA:46608"/>
        <dbReference type="Rhea" id="RHEA-COMP:11060"/>
        <dbReference type="Rhea" id="RHEA-COMP:11605"/>
        <dbReference type="ChEBI" id="CHEBI:15378"/>
        <dbReference type="ChEBI" id="CHEBI:30013"/>
        <dbReference type="ChEBI" id="CHEBI:30616"/>
        <dbReference type="ChEBI" id="CHEBI:61977"/>
        <dbReference type="ChEBI" id="CHEBI:456216"/>
        <dbReference type="EC" id="2.7.11.1"/>
    </reaction>
</comment>
<dbReference type="PROSITE" id="PS00108">
    <property type="entry name" value="PROTEIN_KINASE_ST"/>
    <property type="match status" value="1"/>
</dbReference>
<feature type="transmembrane region" description="Helical" evidence="19">
    <location>
        <begin position="514"/>
        <end position="538"/>
    </location>
</feature>
<keyword evidence="6 22" id="KW-0808">Transferase</keyword>
<evidence type="ECO:0000256" key="19">
    <source>
        <dbReference type="SAM" id="Phobius"/>
    </source>
</evidence>
<dbReference type="PANTHER" id="PTHR45631">
    <property type="entry name" value="OS07G0107800 PROTEIN-RELATED"/>
    <property type="match status" value="1"/>
</dbReference>
<dbReference type="SMART" id="SM00220">
    <property type="entry name" value="S_TKc"/>
    <property type="match status" value="1"/>
</dbReference>
<dbReference type="EMBL" id="EQ973801">
    <property type="protein sequence ID" value="EEF46329.1"/>
    <property type="molecule type" value="Genomic_DNA"/>
</dbReference>
<evidence type="ECO:0000256" key="15">
    <source>
        <dbReference type="ARBA" id="ARBA00023170"/>
    </source>
</evidence>
<evidence type="ECO:0000256" key="3">
    <source>
        <dbReference type="ARBA" id="ARBA00022527"/>
    </source>
</evidence>
<dbReference type="SUPFAM" id="SSF52058">
    <property type="entry name" value="L domain-like"/>
    <property type="match status" value="1"/>
</dbReference>
<organism evidence="22 23">
    <name type="scientific">Ricinus communis</name>
    <name type="common">Castor bean</name>
    <dbReference type="NCBI Taxonomy" id="3988"/>
    <lineage>
        <taxon>Eukaryota</taxon>
        <taxon>Viridiplantae</taxon>
        <taxon>Streptophyta</taxon>
        <taxon>Embryophyta</taxon>
        <taxon>Tracheophyta</taxon>
        <taxon>Spermatophyta</taxon>
        <taxon>Magnoliopsida</taxon>
        <taxon>eudicotyledons</taxon>
        <taxon>Gunneridae</taxon>
        <taxon>Pentapetalae</taxon>
        <taxon>rosids</taxon>
        <taxon>fabids</taxon>
        <taxon>Malpighiales</taxon>
        <taxon>Euphorbiaceae</taxon>
        <taxon>Acalyphoideae</taxon>
        <taxon>Acalypheae</taxon>
        <taxon>Ricinus</taxon>
    </lineage>
</organism>
<keyword evidence="4" id="KW-0597">Phosphoprotein</keyword>
<comment type="subcellular location">
    <subcellularLocation>
        <location evidence="1">Membrane</location>
        <topology evidence="1">Single-pass membrane protein</topology>
    </subcellularLocation>
</comment>
<evidence type="ECO:0000256" key="10">
    <source>
        <dbReference type="ARBA" id="ARBA00022741"/>
    </source>
</evidence>
<dbReference type="Proteomes" id="UP000008311">
    <property type="component" value="Unassembled WGS sequence"/>
</dbReference>
<dbReference type="Gene3D" id="1.10.510.10">
    <property type="entry name" value="Transferase(Phosphotransferase) domain 1"/>
    <property type="match status" value="1"/>
</dbReference>
<evidence type="ECO:0000313" key="23">
    <source>
        <dbReference type="Proteomes" id="UP000008311"/>
    </source>
</evidence>
<keyword evidence="15 22" id="KW-0675">Receptor</keyword>
<dbReference type="eggNOG" id="ENOG502QQCZ">
    <property type="taxonomic scope" value="Eukaryota"/>
</dbReference>
<dbReference type="FunFam" id="1.10.510.10:FF:000146">
    <property type="entry name" value="LRR receptor-like serine/threonine-protein kinase IOS1"/>
    <property type="match status" value="1"/>
</dbReference>
<dbReference type="FunFam" id="3.30.200.20:FF:000394">
    <property type="entry name" value="Leucine-rich repeat receptor-like protein kinase"/>
    <property type="match status" value="1"/>
</dbReference>
<keyword evidence="11 22" id="KW-0418">Kinase</keyword>
<keyword evidence="7 19" id="KW-0812">Transmembrane</keyword>
<feature type="chain" id="PRO_5002888631" description="non-specific serine/threonine protein kinase" evidence="20">
    <location>
        <begin position="23"/>
        <end position="892"/>
    </location>
</feature>
<evidence type="ECO:0000256" key="1">
    <source>
        <dbReference type="ARBA" id="ARBA00004167"/>
    </source>
</evidence>
<name>B9RQ90_RICCO</name>
<dbReference type="Gene3D" id="3.80.10.10">
    <property type="entry name" value="Ribonuclease Inhibitor"/>
    <property type="match status" value="1"/>
</dbReference>
<evidence type="ECO:0000256" key="2">
    <source>
        <dbReference type="ARBA" id="ARBA00012513"/>
    </source>
</evidence>
<dbReference type="InterPro" id="IPR000719">
    <property type="entry name" value="Prot_kinase_dom"/>
</dbReference>
<dbReference type="InterPro" id="IPR017441">
    <property type="entry name" value="Protein_kinase_ATP_BS"/>
</dbReference>
<evidence type="ECO:0000256" key="5">
    <source>
        <dbReference type="ARBA" id="ARBA00022614"/>
    </source>
</evidence>
<keyword evidence="10 18" id="KW-0547">Nucleotide-binding</keyword>
<dbReference type="InterPro" id="IPR001245">
    <property type="entry name" value="Ser-Thr/Tyr_kinase_cat_dom"/>
</dbReference>
<keyword evidence="14 19" id="KW-0472">Membrane</keyword>
<evidence type="ECO:0000256" key="20">
    <source>
        <dbReference type="SAM" id="SignalP"/>
    </source>
</evidence>
<keyword evidence="9" id="KW-0677">Repeat</keyword>
<dbReference type="EC" id="2.7.11.1" evidence="2"/>
<dbReference type="PROSITE" id="PS50011">
    <property type="entry name" value="PROTEIN_KINASE_DOM"/>
    <property type="match status" value="1"/>
</dbReference>
<evidence type="ECO:0000256" key="16">
    <source>
        <dbReference type="ARBA" id="ARBA00047899"/>
    </source>
</evidence>
<keyword evidence="8 20" id="KW-0732">Signal</keyword>
<dbReference type="Gene3D" id="3.30.200.20">
    <property type="entry name" value="Phosphorylase Kinase, domain 1"/>
    <property type="match status" value="1"/>
</dbReference>
<evidence type="ECO:0000256" key="13">
    <source>
        <dbReference type="ARBA" id="ARBA00022989"/>
    </source>
</evidence>
<protein>
    <recommendedName>
        <fullName evidence="2">non-specific serine/threonine protein kinase</fullName>
        <ecNumber evidence="2">2.7.11.1</ecNumber>
    </recommendedName>
</protein>
<evidence type="ECO:0000256" key="6">
    <source>
        <dbReference type="ARBA" id="ARBA00022679"/>
    </source>
</evidence>
<evidence type="ECO:0000256" key="11">
    <source>
        <dbReference type="ARBA" id="ARBA00022777"/>
    </source>
</evidence>
<evidence type="ECO:0000256" key="9">
    <source>
        <dbReference type="ARBA" id="ARBA00022737"/>
    </source>
</evidence>
<dbReference type="FunCoup" id="B9RQ90">
    <property type="interactions" value="124"/>
</dbReference>
<feature type="domain" description="Protein kinase" evidence="21">
    <location>
        <begin position="585"/>
        <end position="857"/>
    </location>
</feature>
<keyword evidence="3" id="KW-0723">Serine/threonine-protein kinase</keyword>
<dbReference type="GO" id="GO:0004675">
    <property type="term" value="F:transmembrane receptor protein serine/threonine kinase activity"/>
    <property type="evidence" value="ECO:0007669"/>
    <property type="project" value="UniProtKB-EC"/>
</dbReference>
<dbReference type="AlphaFoldDB" id="B9RQ90"/>
<feature type="signal peptide" evidence="20">
    <location>
        <begin position="1"/>
        <end position="22"/>
    </location>
</feature>
<dbReference type="Pfam" id="PF12819">
    <property type="entry name" value="Malectin_like"/>
    <property type="match status" value="1"/>
</dbReference>
<evidence type="ECO:0000313" key="22">
    <source>
        <dbReference type="EMBL" id="EEF46329.1"/>
    </source>
</evidence>
<evidence type="ECO:0000259" key="21">
    <source>
        <dbReference type="PROSITE" id="PS50011"/>
    </source>
</evidence>
<sequence length="892" mass="99681">MKFLRQLIALLGILGLICMVHGQDQSGFISLDCGLPANTTYTDETTSLNYNSDASFIDTGISKSLAPGFTTDNLRRQLWYIRSFPEGDRNCYNLTLAKDTEYLIRATFMYGNYDGLNQLPEFDLHIGPNKWVSVKILNASTSVTEEIIIGSPKSKYIHVCLVTKDTGTPFISALETRPLKNGTYVTESGSLGLALFTREDVGSLNNRIVRYPNDVYDRRWFPYHFKRGTDISTTLTVDLDDHNDFQPPSIVMRSAVISINTSSPLEFYINNDTTYKLYAYMHFAEIVKLEANQSRQFNISLNGKIWYGPVTPTYLYTTTVYSTSAITDGMYEFSLSKVEGSALPPLLNAIELYYVVDLLQPETNQRDVIGIMNIKSTYRISRTNWQGDPCAPEDFVWEGLSCKYNVTSSPVIISLNLSSSGLHGEIAPDIANLKSLEILDLSNNNLTALVPDFLSQLQSLKFLNLTGNRLNGTIPDDLLKRADSGLTLSVDGNPELCKSVSCNKKKKKKKNTDFIVPVVASVAALLVIIVVLTTIWYLKRRKQKGTYLHKYILAGRTEAEAKKTHEPLELNKRQFTYSDVLKITNNFGSVLGRGGFGTVYHGYLDDVEVAVKMLSPSSVQGYKEFHAEVRLLLRVHHKNLTTLVGYCDEGNNMGLIYEYMANGNLKHHLSGCDHPSILSWEGRLQIALEAAQGLDYLHNGCKPPIVHRDVKTTNILLNDRFQAKLADFGLSRTFPVEDGSHVSTVVAGTPGYLDPDYYVTNWLTEKSDVYSYGVVLLEIITSRPVIARTRDKTHVSQWVKAMLDKGDIKNIVDPRLRGDFDNNSVWKVTELAMACLSTTSGERPSMSQVVMELNDCLTTEMARAREGRSTQSSSSVEVISLHLHTGVSPLAR</sequence>
<evidence type="ECO:0000256" key="17">
    <source>
        <dbReference type="ARBA" id="ARBA00048679"/>
    </source>
</evidence>
<dbReference type="InterPro" id="IPR011009">
    <property type="entry name" value="Kinase-like_dom_sf"/>
</dbReference>
<evidence type="ECO:0000256" key="4">
    <source>
        <dbReference type="ARBA" id="ARBA00022553"/>
    </source>
</evidence>
<dbReference type="InterPro" id="IPR008271">
    <property type="entry name" value="Ser/Thr_kinase_AS"/>
</dbReference>
<keyword evidence="12 18" id="KW-0067">ATP-binding</keyword>
<evidence type="ECO:0000256" key="18">
    <source>
        <dbReference type="PROSITE-ProRule" id="PRU10141"/>
    </source>
</evidence>
<dbReference type="PRINTS" id="PR00019">
    <property type="entry name" value="LEURICHRPT"/>
</dbReference>
<evidence type="ECO:0000256" key="14">
    <source>
        <dbReference type="ARBA" id="ARBA00023136"/>
    </source>
</evidence>
<evidence type="ECO:0000256" key="12">
    <source>
        <dbReference type="ARBA" id="ARBA00022840"/>
    </source>
</evidence>
<keyword evidence="23" id="KW-1185">Reference proteome</keyword>
<dbReference type="InterPro" id="IPR001611">
    <property type="entry name" value="Leu-rich_rpt"/>
</dbReference>
<dbReference type="InterPro" id="IPR024788">
    <property type="entry name" value="Malectin-like_Carb-bd_dom"/>
</dbReference>
<evidence type="ECO:0000256" key="7">
    <source>
        <dbReference type="ARBA" id="ARBA00022692"/>
    </source>
</evidence>
<reference evidence="23" key="1">
    <citation type="journal article" date="2010" name="Nat. Biotechnol.">
        <title>Draft genome sequence of the oilseed species Ricinus communis.</title>
        <authorList>
            <person name="Chan A.P."/>
            <person name="Crabtree J."/>
            <person name="Zhao Q."/>
            <person name="Lorenzi H."/>
            <person name="Orvis J."/>
            <person name="Puiu D."/>
            <person name="Melake-Berhan A."/>
            <person name="Jones K.M."/>
            <person name="Redman J."/>
            <person name="Chen G."/>
            <person name="Cahoon E.B."/>
            <person name="Gedil M."/>
            <person name="Stanke M."/>
            <person name="Haas B.J."/>
            <person name="Wortman J.R."/>
            <person name="Fraser-Liggett C.M."/>
            <person name="Ravel J."/>
            <person name="Rabinowicz P.D."/>
        </authorList>
    </citation>
    <scope>NUCLEOTIDE SEQUENCE [LARGE SCALE GENOMIC DNA]</scope>
    <source>
        <strain evidence="23">cv. Hale</strain>
    </source>
</reference>
<dbReference type="InParanoid" id="B9RQ90"/>
<proteinExistence type="predicted"/>
<dbReference type="InterPro" id="IPR003591">
    <property type="entry name" value="Leu-rich_rpt_typical-subtyp"/>
</dbReference>
<dbReference type="Pfam" id="PF13855">
    <property type="entry name" value="LRR_8"/>
    <property type="match status" value="1"/>
</dbReference>
<dbReference type="PROSITE" id="PS00107">
    <property type="entry name" value="PROTEIN_KINASE_ATP"/>
    <property type="match status" value="1"/>
</dbReference>
<dbReference type="FunFam" id="3.80.10.10:FF:000129">
    <property type="entry name" value="Leucine-rich repeat receptor-like kinase"/>
    <property type="match status" value="1"/>
</dbReference>
<keyword evidence="5" id="KW-0433">Leucine-rich repeat</keyword>
<dbReference type="InterPro" id="IPR032675">
    <property type="entry name" value="LRR_dom_sf"/>
</dbReference>
<accession>B9RQ90</accession>
<comment type="catalytic activity">
    <reaction evidence="17">
        <text>L-seryl-[protein] + ATP = O-phospho-L-seryl-[protein] + ADP + H(+)</text>
        <dbReference type="Rhea" id="RHEA:17989"/>
        <dbReference type="Rhea" id="RHEA-COMP:9863"/>
        <dbReference type="Rhea" id="RHEA-COMP:11604"/>
        <dbReference type="ChEBI" id="CHEBI:15378"/>
        <dbReference type="ChEBI" id="CHEBI:29999"/>
        <dbReference type="ChEBI" id="CHEBI:30616"/>
        <dbReference type="ChEBI" id="CHEBI:83421"/>
        <dbReference type="ChEBI" id="CHEBI:456216"/>
        <dbReference type="EC" id="2.7.11.1"/>
    </reaction>
</comment>
<dbReference type="PANTHER" id="PTHR45631:SF209">
    <property type="entry name" value="PROTEIN KINASE DOMAIN-CONTAINING PROTEIN"/>
    <property type="match status" value="1"/>
</dbReference>
<dbReference type="GO" id="GO:0016020">
    <property type="term" value="C:membrane"/>
    <property type="evidence" value="ECO:0007669"/>
    <property type="project" value="UniProtKB-SubCell"/>
</dbReference>
<gene>
    <name evidence="22" type="ORF">RCOM_1486680</name>
</gene>
<keyword evidence="13 19" id="KW-1133">Transmembrane helix</keyword>
<feature type="binding site" evidence="18">
    <location>
        <position position="612"/>
    </location>
    <ligand>
        <name>ATP</name>
        <dbReference type="ChEBI" id="CHEBI:30616"/>
    </ligand>
</feature>
<dbReference type="SUPFAM" id="SSF56112">
    <property type="entry name" value="Protein kinase-like (PK-like)"/>
    <property type="match status" value="1"/>
</dbReference>